<dbReference type="Gene3D" id="1.25.40.10">
    <property type="entry name" value="Tetratricopeptide repeat domain"/>
    <property type="match status" value="2"/>
</dbReference>
<dbReference type="PANTHER" id="PTHR47447:SF17">
    <property type="entry name" value="OS12G0638900 PROTEIN"/>
    <property type="match status" value="1"/>
</dbReference>
<dbReference type="HOGENOM" id="CLU_390040_0_0_1"/>
<protein>
    <submittedName>
        <fullName evidence="2">Uncharacterized protein AlNc14C54G4157</fullName>
    </submittedName>
</protein>
<reference evidence="2" key="1">
    <citation type="journal article" date="2011" name="PLoS Biol.">
        <title>Gene gain and loss during evolution of obligate parasitism in the white rust pathogen of Arabidopsis thaliana.</title>
        <authorList>
            <person name="Kemen E."/>
            <person name="Gardiner A."/>
            <person name="Schultz-Larsen T."/>
            <person name="Kemen A.C."/>
            <person name="Balmuth A.L."/>
            <person name="Robert-Seilaniantz A."/>
            <person name="Bailey K."/>
            <person name="Holub E."/>
            <person name="Studholme D.J."/>
            <person name="Maclean D."/>
            <person name="Jones J.D."/>
        </authorList>
    </citation>
    <scope>NUCLEOTIDE SEQUENCE</scope>
</reference>
<dbReference type="EMBL" id="FR824099">
    <property type="protein sequence ID" value="CCA18648.1"/>
    <property type="molecule type" value="Genomic_DNA"/>
</dbReference>
<dbReference type="InterPro" id="IPR002885">
    <property type="entry name" value="PPR_rpt"/>
</dbReference>
<sequence>MLLANTKRSLRAIAAQTPVLFGKVDLRCAVAHKHVSFYSMESSKREAFPESSRRLNVNFRKTMLPRRSYTEKNNELLDKLENILSTEDCSDRSSRFLQFYRELEGSEPEWIQLWRDLIQNRIHSKKTSDSKELWNLLIQHSTSSNPSHHQKLWNQIIFSLYYSAHTLEFHNKAQTPILLRALAKSQGSTYVMKVAGGAVNGLMKLGALNEACHLVRHGLEATKNQEASHFEASVTGCLISKLLHKRMNIEAYNFLKSLYSIDNCSWTRFQPQPQMFHALFSSAKAVNENPDVDASTKRSISQWYIQLFLRTLPFFGSLRWSESGPPLTARNMMSLFGAAIQCSVLTSNYQLALVCFDQAGQWKNHKLLPDENMYVNLLSACLALSDRDLFREYYRQMVFSNTAKAAGFGMAVEFCRKCQNVEFLKEVLDDMATFEKTAQYTARSNGRWKLPLQIYNSALQCCANVRAYDIGRQLFEDMTTEGSLVPDSYTIQSLVANYSDLSLSDLFQQLRSILKDNIPLSKHVYTSILDLCAQRQLVSEAVVIQEAMKSQKVCPDLKTYTAMIFIFAIHGEIDRIVDTYRSILSEGLKLDHVLFWDMLDATLRVHGIDVCFALFHEFRKQELDIPEEMYNAMIEVGLNANVIERTLDLAYNMECEGLHLDLDKLYALGEACLSEKEAEHWIRIFLLLHQGATIQSEKSFSKEMYTMALRLANRFSLESAIPKLTLLESERL</sequence>
<evidence type="ECO:0000313" key="2">
    <source>
        <dbReference type="EMBL" id="CCA18648.1"/>
    </source>
</evidence>
<organism evidence="2">
    <name type="scientific">Albugo laibachii Nc14</name>
    <dbReference type="NCBI Taxonomy" id="890382"/>
    <lineage>
        <taxon>Eukaryota</taxon>
        <taxon>Sar</taxon>
        <taxon>Stramenopiles</taxon>
        <taxon>Oomycota</taxon>
        <taxon>Peronosporomycetes</taxon>
        <taxon>Albuginales</taxon>
        <taxon>Albuginaceae</taxon>
        <taxon>Albugo</taxon>
    </lineage>
</organism>
<proteinExistence type="predicted"/>
<name>F0WBW9_9STRA</name>
<reference evidence="2" key="2">
    <citation type="submission" date="2011-02" db="EMBL/GenBank/DDBJ databases">
        <authorList>
            <person name="MacLean D."/>
        </authorList>
    </citation>
    <scope>NUCLEOTIDE SEQUENCE</scope>
</reference>
<evidence type="ECO:0000256" key="1">
    <source>
        <dbReference type="ARBA" id="ARBA00022737"/>
    </source>
</evidence>
<dbReference type="Pfam" id="PF13812">
    <property type="entry name" value="PPR_3"/>
    <property type="match status" value="1"/>
</dbReference>
<dbReference type="InterPro" id="IPR011990">
    <property type="entry name" value="TPR-like_helical_dom_sf"/>
</dbReference>
<accession>F0WBW9</accession>
<keyword evidence="1" id="KW-0677">Repeat</keyword>
<gene>
    <name evidence="2" type="primary">AlNc14C54G4157</name>
    <name evidence="2" type="ORF">ALNC14_047910</name>
</gene>
<dbReference type="PANTHER" id="PTHR47447">
    <property type="entry name" value="OS03G0856100 PROTEIN"/>
    <property type="match status" value="1"/>
</dbReference>
<dbReference type="AlphaFoldDB" id="F0WBW9"/>